<dbReference type="OrthoDB" id="9791620at2"/>
<dbReference type="SMART" id="SM00481">
    <property type="entry name" value="POLIIIAc"/>
    <property type="match status" value="1"/>
</dbReference>
<dbReference type="InterPro" id="IPR052018">
    <property type="entry name" value="PHP_domain"/>
</dbReference>
<keyword evidence="3" id="KW-1185">Reference proteome</keyword>
<dbReference type="CDD" id="cd07438">
    <property type="entry name" value="PHP_HisPPase_AMP"/>
    <property type="match status" value="1"/>
</dbReference>
<dbReference type="GO" id="GO:0003887">
    <property type="term" value="F:DNA-directed DNA polymerase activity"/>
    <property type="evidence" value="ECO:0007669"/>
    <property type="project" value="UniProtKB-EC"/>
</dbReference>
<evidence type="ECO:0000259" key="1">
    <source>
        <dbReference type="SMART" id="SM00481"/>
    </source>
</evidence>
<dbReference type="EC" id="2.7.7.7" evidence="2"/>
<dbReference type="EMBL" id="PVXQ01000007">
    <property type="protein sequence ID" value="PRR83403.1"/>
    <property type="molecule type" value="Genomic_DNA"/>
</dbReference>
<dbReference type="Gene3D" id="3.20.20.140">
    <property type="entry name" value="Metal-dependent hydrolases"/>
    <property type="match status" value="1"/>
</dbReference>
<dbReference type="InterPro" id="IPR004013">
    <property type="entry name" value="PHP_dom"/>
</dbReference>
<dbReference type="Pfam" id="PF02811">
    <property type="entry name" value="PHP"/>
    <property type="match status" value="1"/>
</dbReference>
<protein>
    <submittedName>
        <fullName evidence="2">Error-prone DNA polymerase</fullName>
        <ecNumber evidence="2">2.7.7.7</ecNumber>
    </submittedName>
</protein>
<proteinExistence type="predicted"/>
<dbReference type="SUPFAM" id="SSF89550">
    <property type="entry name" value="PHP domain-like"/>
    <property type="match status" value="1"/>
</dbReference>
<dbReference type="GO" id="GO:0004534">
    <property type="term" value="F:5'-3' RNA exonuclease activity"/>
    <property type="evidence" value="ECO:0007669"/>
    <property type="project" value="TreeGrafter"/>
</dbReference>
<organism evidence="2 3">
    <name type="scientific">Clostridium vincentii</name>
    <dbReference type="NCBI Taxonomy" id="52704"/>
    <lineage>
        <taxon>Bacteria</taxon>
        <taxon>Bacillati</taxon>
        <taxon>Bacillota</taxon>
        <taxon>Clostridia</taxon>
        <taxon>Eubacteriales</taxon>
        <taxon>Clostridiaceae</taxon>
        <taxon>Clostridium</taxon>
    </lineage>
</organism>
<dbReference type="Gene3D" id="1.10.150.650">
    <property type="match status" value="1"/>
</dbReference>
<dbReference type="InterPro" id="IPR003141">
    <property type="entry name" value="Pol/His_phosphatase_N"/>
</dbReference>
<keyword evidence="2" id="KW-0548">Nucleotidyltransferase</keyword>
<dbReference type="RefSeq" id="WP_106058977.1">
    <property type="nucleotide sequence ID" value="NZ_PVXQ01000007.1"/>
</dbReference>
<dbReference type="InterPro" id="IPR016195">
    <property type="entry name" value="Pol/histidinol_Pase-like"/>
</dbReference>
<dbReference type="PANTHER" id="PTHR42924">
    <property type="entry name" value="EXONUCLEASE"/>
    <property type="match status" value="1"/>
</dbReference>
<dbReference type="Proteomes" id="UP000239471">
    <property type="component" value="Unassembled WGS sequence"/>
</dbReference>
<feature type="domain" description="Polymerase/histidinol phosphatase N-terminal" evidence="1">
    <location>
        <begin position="4"/>
        <end position="69"/>
    </location>
</feature>
<dbReference type="AlphaFoldDB" id="A0A2T0BHT1"/>
<gene>
    <name evidence="2" type="primary">dnaE2_2</name>
    <name evidence="2" type="ORF">CLVI_09500</name>
</gene>
<comment type="caution">
    <text evidence="2">The sequence shown here is derived from an EMBL/GenBank/DDBJ whole genome shotgun (WGS) entry which is preliminary data.</text>
</comment>
<keyword evidence="2" id="KW-0808">Transferase</keyword>
<evidence type="ECO:0000313" key="2">
    <source>
        <dbReference type="EMBL" id="PRR83403.1"/>
    </source>
</evidence>
<evidence type="ECO:0000313" key="3">
    <source>
        <dbReference type="Proteomes" id="UP000239471"/>
    </source>
</evidence>
<dbReference type="PANTHER" id="PTHR42924:SF3">
    <property type="entry name" value="POLYMERASE_HISTIDINOL PHOSPHATASE N-TERMINAL DOMAIN-CONTAINING PROTEIN"/>
    <property type="match status" value="1"/>
</dbReference>
<reference evidence="2 3" key="1">
    <citation type="submission" date="2018-03" db="EMBL/GenBank/DDBJ databases">
        <title>Genome sequence of Clostridium vincentii DSM 10228.</title>
        <authorList>
            <person name="Poehlein A."/>
            <person name="Daniel R."/>
        </authorList>
    </citation>
    <scope>NUCLEOTIDE SEQUENCE [LARGE SCALE GENOMIC DNA]</scope>
    <source>
        <strain evidence="2 3">DSM 10228</strain>
    </source>
</reference>
<dbReference type="GO" id="GO:0035312">
    <property type="term" value="F:5'-3' DNA exonuclease activity"/>
    <property type="evidence" value="ECO:0007669"/>
    <property type="project" value="TreeGrafter"/>
</dbReference>
<name>A0A2T0BHT1_9CLOT</name>
<accession>A0A2T0BHT1</accession>
<sequence length="276" mass="31016">MTKVDFHVHTTFSDGVLTPKEVVQIASNNGVEYLAVTDHDTISGLDEAIKEAAKLNIKLIPGIELSTNYNKESIHILGYFKDDSYINDELIKALDGIKNERIIRAKKMISKLKEIFNIEISFEAIMHDGKSLIARPHIAKEIIKAGYPYDMDKVFKELIGNDCPAFVPTTKLSTEDGIKLLKKYNALVFLAHPILISKSPIDDFLSLGLDGIEAIYFQNSHEEETSLIDIALNNNLLVSAGSDCHGYFKNDKRHGCIGCMKMKDEYLKNFLSAYFH</sequence>